<protein>
    <submittedName>
        <fullName evidence="4">Predicted dehydrogenase</fullName>
    </submittedName>
</protein>
<dbReference type="SUPFAM" id="SSF55347">
    <property type="entry name" value="Glyceraldehyde-3-phosphate dehydrogenase-like, C-terminal domain"/>
    <property type="match status" value="1"/>
</dbReference>
<keyword evidence="1" id="KW-0560">Oxidoreductase</keyword>
<evidence type="ECO:0000259" key="3">
    <source>
        <dbReference type="Pfam" id="PF22725"/>
    </source>
</evidence>
<feature type="domain" description="GFO/IDH/MocA-like oxidoreductase" evidence="3">
    <location>
        <begin position="146"/>
        <end position="285"/>
    </location>
</feature>
<dbReference type="Pfam" id="PF01408">
    <property type="entry name" value="GFO_IDH_MocA"/>
    <property type="match status" value="1"/>
</dbReference>
<dbReference type="Gene3D" id="3.40.50.720">
    <property type="entry name" value="NAD(P)-binding Rossmann-like Domain"/>
    <property type="match status" value="1"/>
</dbReference>
<dbReference type="InterPro" id="IPR055170">
    <property type="entry name" value="GFO_IDH_MocA-like_dom"/>
</dbReference>
<dbReference type="OrthoDB" id="9815825at2"/>
<organism evidence="4 5">
    <name type="scientific">Actinopolymorpha singaporensis</name>
    <dbReference type="NCBI Taxonomy" id="117157"/>
    <lineage>
        <taxon>Bacteria</taxon>
        <taxon>Bacillati</taxon>
        <taxon>Actinomycetota</taxon>
        <taxon>Actinomycetes</taxon>
        <taxon>Propionibacteriales</taxon>
        <taxon>Actinopolymorphaceae</taxon>
        <taxon>Actinopolymorpha</taxon>
    </lineage>
</organism>
<dbReference type="RefSeq" id="WP_092655498.1">
    <property type="nucleotide sequence ID" value="NZ_LT629732.1"/>
</dbReference>
<evidence type="ECO:0000256" key="1">
    <source>
        <dbReference type="ARBA" id="ARBA00023002"/>
    </source>
</evidence>
<dbReference type="Pfam" id="PF22725">
    <property type="entry name" value="GFO_IDH_MocA_C3"/>
    <property type="match status" value="1"/>
</dbReference>
<dbReference type="EMBL" id="LT629732">
    <property type="protein sequence ID" value="SDS92836.1"/>
    <property type="molecule type" value="Genomic_DNA"/>
</dbReference>
<keyword evidence="5" id="KW-1185">Reference proteome</keyword>
<sequence length="382" mass="40726">MTTLGTRTEGGQEPLRVGILGTGMIATTGVGVLPNMQWIAEKVTVAAVADVVFERAEAVAKEFCVPAAYPSLEAMLEGADLDAVVNLTPIGFHGRTSLAILRAGKHLATEKPLANTMDEADEIIELAAAGNLTVVCAPPDALFPTYQEARRLLDLDAIGRVAFARVRSSHAGPGGGPYGWPTDPSWFYQRGSGPLLDMGVYGIHEITALLGPAKRVVAFSGITEPTRTVRGTGPFGGTVMDVTTDDNTLFMLDFGGATFAVVDGTFNVHAARSPKIEIFGRRGTLNIKDGRGGESPLEVYRVDALPGMDGWVQPAGWGHLRQSQARHDLLHRAVVVEHLADCVRTGERPTLSAEHGRHALEIMLKVAESARTGRALELTTTF</sequence>
<dbReference type="Proteomes" id="UP000198983">
    <property type="component" value="Chromosome I"/>
</dbReference>
<dbReference type="AlphaFoldDB" id="A0A1H1W8S2"/>
<reference evidence="4 5" key="1">
    <citation type="submission" date="2016-10" db="EMBL/GenBank/DDBJ databases">
        <authorList>
            <person name="de Groot N.N."/>
        </authorList>
    </citation>
    <scope>NUCLEOTIDE SEQUENCE [LARGE SCALE GENOMIC DNA]</scope>
    <source>
        <strain evidence="4 5">DSM 22024</strain>
    </source>
</reference>
<evidence type="ECO:0000259" key="2">
    <source>
        <dbReference type="Pfam" id="PF01408"/>
    </source>
</evidence>
<dbReference type="STRING" id="117157.SAMN04489717_4381"/>
<dbReference type="GO" id="GO:0000166">
    <property type="term" value="F:nucleotide binding"/>
    <property type="evidence" value="ECO:0007669"/>
    <property type="project" value="InterPro"/>
</dbReference>
<name>A0A1H1W8S2_9ACTN</name>
<accession>A0A1H1W8S2</accession>
<evidence type="ECO:0000313" key="4">
    <source>
        <dbReference type="EMBL" id="SDS92836.1"/>
    </source>
</evidence>
<dbReference type="SUPFAM" id="SSF51735">
    <property type="entry name" value="NAD(P)-binding Rossmann-fold domains"/>
    <property type="match status" value="1"/>
</dbReference>
<dbReference type="PANTHER" id="PTHR43818:SF11">
    <property type="entry name" value="BCDNA.GH03377"/>
    <property type="match status" value="1"/>
</dbReference>
<dbReference type="PANTHER" id="PTHR43818">
    <property type="entry name" value="BCDNA.GH03377"/>
    <property type="match status" value="1"/>
</dbReference>
<evidence type="ECO:0000313" key="5">
    <source>
        <dbReference type="Proteomes" id="UP000198983"/>
    </source>
</evidence>
<dbReference type="InterPro" id="IPR036291">
    <property type="entry name" value="NAD(P)-bd_dom_sf"/>
</dbReference>
<dbReference type="Gene3D" id="3.30.360.10">
    <property type="entry name" value="Dihydrodipicolinate Reductase, domain 2"/>
    <property type="match status" value="1"/>
</dbReference>
<dbReference type="InterPro" id="IPR000683">
    <property type="entry name" value="Gfo/Idh/MocA-like_OxRdtase_N"/>
</dbReference>
<proteinExistence type="predicted"/>
<gene>
    <name evidence="4" type="ORF">SAMN04489717_4381</name>
</gene>
<dbReference type="InterPro" id="IPR050463">
    <property type="entry name" value="Gfo/Idh/MocA_oxidrdct_glycsds"/>
</dbReference>
<feature type="domain" description="Gfo/Idh/MocA-like oxidoreductase N-terminal" evidence="2">
    <location>
        <begin position="15"/>
        <end position="134"/>
    </location>
</feature>
<dbReference type="GO" id="GO:0016491">
    <property type="term" value="F:oxidoreductase activity"/>
    <property type="evidence" value="ECO:0007669"/>
    <property type="project" value="UniProtKB-KW"/>
</dbReference>